<feature type="transmembrane region" description="Helical" evidence="15">
    <location>
        <begin position="385"/>
        <end position="404"/>
    </location>
</feature>
<dbReference type="EMBL" id="JAZHOF010000002">
    <property type="protein sequence ID" value="MEJ8570994.1"/>
    <property type="molecule type" value="Genomic_DNA"/>
</dbReference>
<keyword evidence="5 13" id="KW-0597">Phosphoprotein</keyword>
<feature type="transmembrane region" description="Helical" evidence="15">
    <location>
        <begin position="72"/>
        <end position="93"/>
    </location>
</feature>
<feature type="transmembrane region" description="Helical" evidence="15">
    <location>
        <begin position="246"/>
        <end position="263"/>
    </location>
</feature>
<sequence length="1172" mass="128584">MQGWVVVATAVVYIAFLFAVASYGDRLALRGRWRGARPFIYSMSLCVYCTSWTFFGSVGLSARTGLDFLPVYLGAGIMIGLGYPIVLRIVRLAKDQNITSIADFIASRYGKSQAVAAVVTLIAVIGALPYIALQLKAISASVGTMVGYLQQNGALATAPVFADTALLVALALALFAILFGTRHIDATEHQDGMMLAIATESIVKLFAFLVVGAFVTYVMFDGPTALWSRAESVDTILERFGREMHGGTWMTITGLSLFAIILLPRQFHVTVVENHSESEIRRAAWLFPLYLVLINLFVVPIAIAGLLTFGDGGVDADMFVLALPMAAGSNVVTMIAFIGGLSAATAMVIVSSVALSIMVCNDIVVPLLLRHRGAEMERRDIGRRLLMVRRVAILTILLLAYAYYRTAGNTAALASIGLLSFAAIAQLAPAFFGGMIWRRATARGAIAGILAGFAVWVYTLLLPTFAESGMLGSGFVENGPFGLGFLRPQRLFHLEFTALTHGVFWSIAVNVATYAIVSLLRRPEPIERLQADVFVQADLAPIAPARRLWRSSVSLGELMDTVARYLGEERARRSFRNFAEERGLVLDRNGEIDMHVLRFAEHLLASAVGAPSSRLVLALLLRRRDVSSKQALKLLDDASEAIVYNRDLLQTAIDHVSQGIVVLDADLRLTTWNRRFRELLDLPPELGRIGVPISEVLRFCARRGDFGPGTESDLVEERLRRMAARTQTFQEHLRPSGTILEMRTDEMPDGGLVMTLTDITDRMRTAEELARANETLERRVRERTEELVRLNTELERARQTAEEANFGKTRFLAAASHDILQPLNAARLYAASLSERRLKTEDRQLAANVDASLDAVEEILGTILDISRLDTGALKPEIATFPVADLLAQIRVEFEPIARDHGLELKILPCSLAVRSDRSLLRRLLRNLVSNAIKYTDSGRVVVGCRRRTGRIRIEVHDTGPGIPATEQKLIFEEFQRLEDGVRRARGLGLGLSIVERIGRVLDLPVDLASTPGRGSVFAVEVPVTVEVPQRRGAGRGPRRPGARIEGMTVLCIDNDRKIVDGMAALLTGWNCRALCATSTRQAIRTLTEHAAVPDVVLVDYHLDEGNGIDAVVELRWKFGSTLPAVLITADRSPQVRDEARAREIAVLYKPLKAAALRALLAQHAVKREAAE</sequence>
<feature type="transmembrane region" description="Helical" evidence="15">
    <location>
        <begin position="284"/>
        <end position="309"/>
    </location>
</feature>
<feature type="transmembrane region" description="Helical" evidence="15">
    <location>
        <begin position="39"/>
        <end position="60"/>
    </location>
</feature>
<dbReference type="EC" id="2.7.13.3" evidence="4"/>
<dbReference type="SUPFAM" id="SSF55874">
    <property type="entry name" value="ATPase domain of HSP90 chaperone/DNA topoisomerase II/histidine kinase"/>
    <property type="match status" value="1"/>
</dbReference>
<dbReference type="GO" id="GO:0000155">
    <property type="term" value="F:phosphorelay sensor kinase activity"/>
    <property type="evidence" value="ECO:0007669"/>
    <property type="project" value="InterPro"/>
</dbReference>
<accession>A0AAW9RPV8</accession>
<dbReference type="Pfam" id="PF02518">
    <property type="entry name" value="HATPase_c"/>
    <property type="match status" value="1"/>
</dbReference>
<dbReference type="PROSITE" id="PS50112">
    <property type="entry name" value="PAS"/>
    <property type="match status" value="1"/>
</dbReference>
<dbReference type="InterPro" id="IPR011006">
    <property type="entry name" value="CheY-like_superfamily"/>
</dbReference>
<dbReference type="Gene3D" id="3.30.450.20">
    <property type="entry name" value="PAS domain"/>
    <property type="match status" value="1"/>
</dbReference>
<protein>
    <recommendedName>
        <fullName evidence="4">histidine kinase</fullName>
        <ecNumber evidence="4">2.7.13.3</ecNumber>
    </recommendedName>
</protein>
<dbReference type="InterPro" id="IPR001789">
    <property type="entry name" value="Sig_transdc_resp-reg_receiver"/>
</dbReference>
<dbReference type="PROSITE" id="PS50110">
    <property type="entry name" value="RESPONSE_REGULATORY"/>
    <property type="match status" value="1"/>
</dbReference>
<dbReference type="InterPro" id="IPR001734">
    <property type="entry name" value="Na/solute_symporter"/>
</dbReference>
<keyword evidence="10 15" id="KW-1133">Transmembrane helix</keyword>
<dbReference type="InterPro" id="IPR035965">
    <property type="entry name" value="PAS-like_dom_sf"/>
</dbReference>
<keyword evidence="11 15" id="KW-0472">Membrane</keyword>
<feature type="transmembrane region" description="Helical" evidence="15">
    <location>
        <begin position="444"/>
        <end position="466"/>
    </location>
</feature>
<keyword evidence="14" id="KW-0175">Coiled coil</keyword>
<dbReference type="InterPro" id="IPR038377">
    <property type="entry name" value="Na/Glc_symporter_sf"/>
</dbReference>
<keyword evidence="12" id="KW-0406">Ion transport</keyword>
<comment type="subcellular location">
    <subcellularLocation>
        <location evidence="2">Membrane</location>
        <topology evidence="2">Multi-pass membrane protein</topology>
    </subcellularLocation>
</comment>
<evidence type="ECO:0000256" key="12">
    <source>
        <dbReference type="ARBA" id="ARBA00023201"/>
    </source>
</evidence>
<dbReference type="Gene3D" id="1.10.287.130">
    <property type="match status" value="1"/>
</dbReference>
<feature type="transmembrane region" description="Helical" evidence="15">
    <location>
        <begin position="153"/>
        <end position="180"/>
    </location>
</feature>
<evidence type="ECO:0000256" key="7">
    <source>
        <dbReference type="ARBA" id="ARBA00022692"/>
    </source>
</evidence>
<dbReference type="GO" id="GO:0015293">
    <property type="term" value="F:symporter activity"/>
    <property type="evidence" value="ECO:0007669"/>
    <property type="project" value="UniProtKB-KW"/>
</dbReference>
<dbReference type="FunFam" id="1.10.287.130:FF:000063">
    <property type="entry name" value="Hybrid sensor histidine kinase/response regulator"/>
    <property type="match status" value="1"/>
</dbReference>
<dbReference type="SMART" id="SM00388">
    <property type="entry name" value="HisKA"/>
    <property type="match status" value="1"/>
</dbReference>
<feature type="coiled-coil region" evidence="14">
    <location>
        <begin position="766"/>
        <end position="804"/>
    </location>
</feature>
<keyword evidence="7 15" id="KW-0812">Transmembrane</keyword>
<keyword evidence="9" id="KW-0813">Transport</keyword>
<dbReference type="PROSITE" id="PS50109">
    <property type="entry name" value="HIS_KIN"/>
    <property type="match status" value="1"/>
</dbReference>
<evidence type="ECO:0000313" key="19">
    <source>
        <dbReference type="EMBL" id="MEJ8570994.1"/>
    </source>
</evidence>
<name>A0AAW9RPV8_9HYPH</name>
<evidence type="ECO:0000259" key="16">
    <source>
        <dbReference type="PROSITE" id="PS50109"/>
    </source>
</evidence>
<organism evidence="19 20">
    <name type="scientific">Microbaculum marinum</name>
    <dbReference type="NCBI Taxonomy" id="1764581"/>
    <lineage>
        <taxon>Bacteria</taxon>
        <taxon>Pseudomonadati</taxon>
        <taxon>Pseudomonadota</taxon>
        <taxon>Alphaproteobacteria</taxon>
        <taxon>Hyphomicrobiales</taxon>
        <taxon>Tepidamorphaceae</taxon>
        <taxon>Microbaculum</taxon>
    </lineage>
</organism>
<evidence type="ECO:0000256" key="5">
    <source>
        <dbReference type="ARBA" id="ARBA00022553"/>
    </source>
</evidence>
<keyword evidence="12" id="KW-0739">Sodium transport</keyword>
<proteinExistence type="inferred from homology"/>
<dbReference type="Pfam" id="PF00072">
    <property type="entry name" value="Response_reg"/>
    <property type="match status" value="1"/>
</dbReference>
<dbReference type="SMART" id="SM00387">
    <property type="entry name" value="HATPase_c"/>
    <property type="match status" value="1"/>
</dbReference>
<dbReference type="InterPro" id="IPR003661">
    <property type="entry name" value="HisK_dim/P_dom"/>
</dbReference>
<dbReference type="Gene3D" id="1.20.1730.10">
    <property type="entry name" value="Sodium/glucose cotransporter"/>
    <property type="match status" value="1"/>
</dbReference>
<feature type="domain" description="Response regulatory" evidence="17">
    <location>
        <begin position="1049"/>
        <end position="1165"/>
    </location>
</feature>
<dbReference type="InterPro" id="IPR018212">
    <property type="entry name" value="Na/solute_symporter_CS"/>
</dbReference>
<feature type="domain" description="Histidine kinase" evidence="16">
    <location>
        <begin position="814"/>
        <end position="1026"/>
    </location>
</feature>
<dbReference type="InterPro" id="IPR000014">
    <property type="entry name" value="PAS"/>
</dbReference>
<evidence type="ECO:0000256" key="13">
    <source>
        <dbReference type="PROSITE-ProRule" id="PRU00169"/>
    </source>
</evidence>
<evidence type="ECO:0000256" key="3">
    <source>
        <dbReference type="ARBA" id="ARBA00006434"/>
    </source>
</evidence>
<keyword evidence="20" id="KW-1185">Reference proteome</keyword>
<dbReference type="CDD" id="cd00130">
    <property type="entry name" value="PAS"/>
    <property type="match status" value="1"/>
</dbReference>
<dbReference type="Gene3D" id="3.30.565.10">
    <property type="entry name" value="Histidine kinase-like ATPase, C-terminal domain"/>
    <property type="match status" value="1"/>
</dbReference>
<gene>
    <name evidence="19" type="ORF">V3328_05895</name>
</gene>
<feature type="transmembrane region" description="Helical" evidence="15">
    <location>
        <begin position="331"/>
        <end position="364"/>
    </location>
</feature>
<feature type="transmembrane region" description="Helical" evidence="15">
    <location>
        <begin position="410"/>
        <end position="432"/>
    </location>
</feature>
<feature type="domain" description="PAS" evidence="18">
    <location>
        <begin position="645"/>
        <end position="685"/>
    </location>
</feature>
<dbReference type="Proteomes" id="UP001378188">
    <property type="component" value="Unassembled WGS sequence"/>
</dbReference>
<evidence type="ECO:0000256" key="14">
    <source>
        <dbReference type="SAM" id="Coils"/>
    </source>
</evidence>
<dbReference type="InterPro" id="IPR003594">
    <property type="entry name" value="HATPase_dom"/>
</dbReference>
<evidence type="ECO:0000256" key="10">
    <source>
        <dbReference type="ARBA" id="ARBA00022989"/>
    </source>
</evidence>
<keyword evidence="6 19" id="KW-0808">Transferase</keyword>
<dbReference type="Pfam" id="PF12860">
    <property type="entry name" value="PAS_7"/>
    <property type="match status" value="1"/>
</dbReference>
<dbReference type="GO" id="GO:0009927">
    <property type="term" value="F:histidine phosphotransfer kinase activity"/>
    <property type="evidence" value="ECO:0007669"/>
    <property type="project" value="TreeGrafter"/>
</dbReference>
<feature type="transmembrane region" description="Helical" evidence="15">
    <location>
        <begin position="6"/>
        <end position="27"/>
    </location>
</feature>
<dbReference type="NCBIfam" id="NF041832">
    <property type="entry name" value="near_NosP_CTERM"/>
    <property type="match status" value="1"/>
</dbReference>
<dbReference type="GO" id="GO:0005886">
    <property type="term" value="C:plasma membrane"/>
    <property type="evidence" value="ECO:0007669"/>
    <property type="project" value="TreeGrafter"/>
</dbReference>
<dbReference type="GO" id="GO:0006814">
    <property type="term" value="P:sodium ion transport"/>
    <property type="evidence" value="ECO:0007669"/>
    <property type="project" value="UniProtKB-KW"/>
</dbReference>
<evidence type="ECO:0000256" key="6">
    <source>
        <dbReference type="ARBA" id="ARBA00022679"/>
    </source>
</evidence>
<dbReference type="PRINTS" id="PR00344">
    <property type="entry name" value="BCTRLSENSOR"/>
</dbReference>
<dbReference type="PANTHER" id="PTHR43047">
    <property type="entry name" value="TWO-COMPONENT HISTIDINE PROTEIN KINASE"/>
    <property type="match status" value="1"/>
</dbReference>
<comment type="similarity">
    <text evidence="3">Belongs to the sodium:solute symporter (SSF) (TC 2.A.21) family.</text>
</comment>
<evidence type="ECO:0000256" key="8">
    <source>
        <dbReference type="ARBA" id="ARBA00022777"/>
    </source>
</evidence>
<dbReference type="Pfam" id="PF00512">
    <property type="entry name" value="HisKA"/>
    <property type="match status" value="1"/>
</dbReference>
<evidence type="ECO:0000259" key="17">
    <source>
        <dbReference type="PROSITE" id="PS50110"/>
    </source>
</evidence>
<reference evidence="19 20" key="1">
    <citation type="submission" date="2024-02" db="EMBL/GenBank/DDBJ databases">
        <title>Genome analysis and characterization of Microbaculum marinisediminis sp. nov., isolated from marine sediment.</title>
        <authorList>
            <person name="Du Z.-J."/>
            <person name="Ye Y.-Q."/>
            <person name="Zhang Z.-R."/>
            <person name="Yuan S.-M."/>
            <person name="Zhang X.-Y."/>
        </authorList>
    </citation>
    <scope>NUCLEOTIDE SEQUENCE [LARGE SCALE GENOMIC DNA]</scope>
    <source>
        <strain evidence="19 20">SDUM1044001</strain>
    </source>
</reference>
<keyword evidence="12" id="KW-0915">Sodium</keyword>
<evidence type="ECO:0000259" key="18">
    <source>
        <dbReference type="PROSITE" id="PS50112"/>
    </source>
</evidence>
<dbReference type="CDD" id="cd00156">
    <property type="entry name" value="REC"/>
    <property type="match status" value="1"/>
</dbReference>
<evidence type="ECO:0000256" key="11">
    <source>
        <dbReference type="ARBA" id="ARBA00023136"/>
    </source>
</evidence>
<dbReference type="CDD" id="cd10322">
    <property type="entry name" value="SLC5sbd"/>
    <property type="match status" value="1"/>
</dbReference>
<dbReference type="AlphaFoldDB" id="A0AAW9RPV8"/>
<dbReference type="CDD" id="cd00082">
    <property type="entry name" value="HisKA"/>
    <property type="match status" value="1"/>
</dbReference>
<dbReference type="PROSITE" id="PS50283">
    <property type="entry name" value="NA_SOLUT_SYMP_3"/>
    <property type="match status" value="1"/>
</dbReference>
<dbReference type="SUPFAM" id="SSF55785">
    <property type="entry name" value="PYP-like sensor domain (PAS domain)"/>
    <property type="match status" value="1"/>
</dbReference>
<comment type="caution">
    <text evidence="19">The sequence shown here is derived from an EMBL/GenBank/DDBJ whole genome shotgun (WGS) entry which is preliminary data.</text>
</comment>
<dbReference type="PANTHER" id="PTHR43047:SF9">
    <property type="entry name" value="HISTIDINE KINASE"/>
    <property type="match status" value="1"/>
</dbReference>
<evidence type="ECO:0000313" key="20">
    <source>
        <dbReference type="Proteomes" id="UP001378188"/>
    </source>
</evidence>
<feature type="modified residue" description="4-aspartylphosphate" evidence="13">
    <location>
        <position position="1100"/>
    </location>
</feature>
<feature type="transmembrane region" description="Helical" evidence="15">
    <location>
        <begin position="114"/>
        <end position="133"/>
    </location>
</feature>
<dbReference type="SMART" id="SM00448">
    <property type="entry name" value="REC"/>
    <property type="match status" value="1"/>
</dbReference>
<keyword evidence="8 19" id="KW-0418">Kinase</keyword>
<dbReference type="InterPro" id="IPR036097">
    <property type="entry name" value="HisK_dim/P_sf"/>
</dbReference>
<evidence type="ECO:0000256" key="2">
    <source>
        <dbReference type="ARBA" id="ARBA00004141"/>
    </source>
</evidence>
<dbReference type="SUPFAM" id="SSF52172">
    <property type="entry name" value="CheY-like"/>
    <property type="match status" value="1"/>
</dbReference>
<keyword evidence="9" id="KW-0769">Symport</keyword>
<feature type="transmembrane region" description="Helical" evidence="15">
    <location>
        <begin position="201"/>
        <end position="220"/>
    </location>
</feature>
<evidence type="ECO:0000256" key="15">
    <source>
        <dbReference type="SAM" id="Phobius"/>
    </source>
</evidence>
<dbReference type="FunFam" id="3.30.565.10:FF:000049">
    <property type="entry name" value="Two-component sensor histidine kinase"/>
    <property type="match status" value="1"/>
</dbReference>
<dbReference type="SUPFAM" id="SSF47384">
    <property type="entry name" value="Homodimeric domain of signal transducing histidine kinase"/>
    <property type="match status" value="1"/>
</dbReference>
<dbReference type="InterPro" id="IPR004358">
    <property type="entry name" value="Sig_transdc_His_kin-like_C"/>
</dbReference>
<evidence type="ECO:0000256" key="9">
    <source>
        <dbReference type="ARBA" id="ARBA00022847"/>
    </source>
</evidence>
<evidence type="ECO:0000256" key="1">
    <source>
        <dbReference type="ARBA" id="ARBA00000085"/>
    </source>
</evidence>
<dbReference type="InterPro" id="IPR005467">
    <property type="entry name" value="His_kinase_dom"/>
</dbReference>
<dbReference type="RefSeq" id="WP_340328684.1">
    <property type="nucleotide sequence ID" value="NZ_JAZHOF010000002.1"/>
</dbReference>
<evidence type="ECO:0000256" key="4">
    <source>
        <dbReference type="ARBA" id="ARBA00012438"/>
    </source>
</evidence>
<comment type="catalytic activity">
    <reaction evidence="1">
        <text>ATP + protein L-histidine = ADP + protein N-phospho-L-histidine.</text>
        <dbReference type="EC" id="2.7.13.3"/>
    </reaction>
</comment>
<dbReference type="InterPro" id="IPR036890">
    <property type="entry name" value="HATPase_C_sf"/>
</dbReference>
<dbReference type="Gene3D" id="3.40.50.2300">
    <property type="match status" value="1"/>
</dbReference>
<dbReference type="PROSITE" id="PS00457">
    <property type="entry name" value="NA_SOLUT_SYMP_2"/>
    <property type="match status" value="1"/>
</dbReference>